<keyword evidence="4" id="KW-1185">Reference proteome</keyword>
<protein>
    <submittedName>
        <fullName evidence="3">MxaC protein</fullName>
    </submittedName>
</protein>
<evidence type="ECO:0000256" key="1">
    <source>
        <dbReference type="SAM" id="Phobius"/>
    </source>
</evidence>
<evidence type="ECO:0000313" key="3">
    <source>
        <dbReference type="EMBL" id="MBB5221636.1"/>
    </source>
</evidence>
<dbReference type="CDD" id="cd00198">
    <property type="entry name" value="vWFA"/>
    <property type="match status" value="1"/>
</dbReference>
<gene>
    <name evidence="3" type="ORF">HNP73_001572</name>
</gene>
<evidence type="ECO:0000259" key="2">
    <source>
        <dbReference type="PROSITE" id="PS50234"/>
    </source>
</evidence>
<dbReference type="InterPro" id="IPR036465">
    <property type="entry name" value="vWFA_dom_sf"/>
</dbReference>
<accession>A0A840SP54</accession>
<dbReference type="Pfam" id="PF13519">
    <property type="entry name" value="VWA_2"/>
    <property type="match status" value="1"/>
</dbReference>
<keyword evidence="1" id="KW-1133">Transmembrane helix</keyword>
<dbReference type="SMART" id="SM00327">
    <property type="entry name" value="VWA"/>
    <property type="match status" value="1"/>
</dbReference>
<keyword evidence="1" id="KW-0812">Transmembrane</keyword>
<sequence>MITLDHPLVLLLLPLALVPLLVPLLPARAQPALGAADAGRAGRGLGPTLRVLGAVAIAALVAGLAGPWWGRASQVRVGTGAHLALVIDRSLSMNDSFAGRTPDGQNESKAAAAKRLLTDFVHRRPHDRMAVVGFSTAPMLLLPMTDHKPAVEAAIAAIDEPGLSKTDVGRALAMAFSLFDDSSEDAARAIVLVSDGAGIVPREVQEALLPMAARQGASLYWLYLRTRGAKGIFQPPAPGEPDTAQARPERHLNLFLKRLGVPYRAFEAEDPEGVAQAIAEIDKLEAKPLLYREEGPRRPLGSLLFGLATAAIIALLAARLLDRPLPPLPRGALILEDDA</sequence>
<dbReference type="EMBL" id="JACHFM010000002">
    <property type="protein sequence ID" value="MBB5221636.1"/>
    <property type="molecule type" value="Genomic_DNA"/>
</dbReference>
<feature type="transmembrane region" description="Helical" evidence="1">
    <location>
        <begin position="50"/>
        <end position="69"/>
    </location>
</feature>
<dbReference type="RefSeq" id="WP_184148111.1">
    <property type="nucleotide sequence ID" value="NZ_JACHFM010000002.1"/>
</dbReference>
<feature type="domain" description="VWFA" evidence="2">
    <location>
        <begin position="82"/>
        <end position="220"/>
    </location>
</feature>
<dbReference type="Proteomes" id="UP000549457">
    <property type="component" value="Unassembled WGS sequence"/>
</dbReference>
<evidence type="ECO:0000313" key="4">
    <source>
        <dbReference type="Proteomes" id="UP000549457"/>
    </source>
</evidence>
<dbReference type="PROSITE" id="PS50234">
    <property type="entry name" value="VWFA"/>
    <property type="match status" value="1"/>
</dbReference>
<reference evidence="3 4" key="1">
    <citation type="submission" date="2020-08" db="EMBL/GenBank/DDBJ databases">
        <title>Genomic Encyclopedia of Type Strains, Phase IV (KMG-IV): sequencing the most valuable type-strain genomes for metagenomic binning, comparative biology and taxonomic classification.</title>
        <authorList>
            <person name="Goeker M."/>
        </authorList>
    </citation>
    <scope>NUCLEOTIDE SEQUENCE [LARGE SCALE GENOMIC DNA]</scope>
    <source>
        <strain evidence="3 4">DSM 101730</strain>
    </source>
</reference>
<keyword evidence="1" id="KW-0472">Membrane</keyword>
<dbReference type="PANTHER" id="PTHR37464">
    <property type="entry name" value="BLL2463 PROTEIN"/>
    <property type="match status" value="1"/>
</dbReference>
<proteinExistence type="predicted"/>
<feature type="transmembrane region" description="Helical" evidence="1">
    <location>
        <begin position="300"/>
        <end position="321"/>
    </location>
</feature>
<dbReference type="InterPro" id="IPR002035">
    <property type="entry name" value="VWF_A"/>
</dbReference>
<name>A0A840SP54_9RHOB</name>
<dbReference type="SUPFAM" id="SSF53300">
    <property type="entry name" value="vWA-like"/>
    <property type="match status" value="1"/>
</dbReference>
<dbReference type="PANTHER" id="PTHR37464:SF1">
    <property type="entry name" value="BLL2463 PROTEIN"/>
    <property type="match status" value="1"/>
</dbReference>
<dbReference type="Gene3D" id="3.40.50.410">
    <property type="entry name" value="von Willebrand factor, type A domain"/>
    <property type="match status" value="1"/>
</dbReference>
<organism evidence="3 4">
    <name type="scientific">Amaricoccus macauensis</name>
    <dbReference type="NCBI Taxonomy" id="57001"/>
    <lineage>
        <taxon>Bacteria</taxon>
        <taxon>Pseudomonadati</taxon>
        <taxon>Pseudomonadota</taxon>
        <taxon>Alphaproteobacteria</taxon>
        <taxon>Rhodobacterales</taxon>
        <taxon>Paracoccaceae</taxon>
        <taxon>Amaricoccus</taxon>
    </lineage>
</organism>
<comment type="caution">
    <text evidence="3">The sequence shown here is derived from an EMBL/GenBank/DDBJ whole genome shotgun (WGS) entry which is preliminary data.</text>
</comment>
<dbReference type="AlphaFoldDB" id="A0A840SP54"/>